<dbReference type="OrthoDB" id="5982747at2759"/>
<dbReference type="Proteomes" id="UP000594262">
    <property type="component" value="Unplaced"/>
</dbReference>
<protein>
    <recommendedName>
        <fullName evidence="1">SGNH hydrolase-type esterase domain-containing protein</fullName>
    </recommendedName>
</protein>
<dbReference type="Gene3D" id="3.40.50.12690">
    <property type="match status" value="1"/>
</dbReference>
<proteinExistence type="predicted"/>
<dbReference type="Pfam" id="PF13472">
    <property type="entry name" value="Lipase_GDSL_2"/>
    <property type="match status" value="1"/>
</dbReference>
<evidence type="ECO:0000259" key="1">
    <source>
        <dbReference type="Pfam" id="PF13472"/>
    </source>
</evidence>
<dbReference type="InterPro" id="IPR013830">
    <property type="entry name" value="SGNH_hydro"/>
</dbReference>
<sequence>SMIKYIKGFKLSNKSNKVVVKTFPGAKVDCMKHYIKPTLDKKPDAVIIHCGTNDLKLKEPEDIAENIIGLTKMVSEESKETCILVSGIIPRGDDLNRNVKKVNEILQKKCNECNVGFIDNENIDPERHLNNSKLHLNVHGTNELQKNLQYYIDC</sequence>
<evidence type="ECO:0000313" key="2">
    <source>
        <dbReference type="EnsemblMetazoa" id="CLYHEMP013795.1"/>
    </source>
</evidence>
<keyword evidence="3" id="KW-1185">Reference proteome</keyword>
<dbReference type="EnsemblMetazoa" id="CLYHEMT013795.1">
    <property type="protein sequence ID" value="CLYHEMP013795.1"/>
    <property type="gene ID" value="CLYHEMG013795"/>
</dbReference>
<name>A0A7M5WWA2_9CNID</name>
<dbReference type="AlphaFoldDB" id="A0A7M5WWA2"/>
<evidence type="ECO:0000313" key="3">
    <source>
        <dbReference type="Proteomes" id="UP000594262"/>
    </source>
</evidence>
<feature type="domain" description="SGNH hydrolase-type esterase" evidence="1">
    <location>
        <begin position="16"/>
        <end position="140"/>
    </location>
</feature>
<reference evidence="2" key="1">
    <citation type="submission" date="2021-01" db="UniProtKB">
        <authorList>
            <consortium name="EnsemblMetazoa"/>
        </authorList>
    </citation>
    <scope>IDENTIFICATION</scope>
</reference>
<dbReference type="Gene3D" id="3.40.50.12700">
    <property type="match status" value="1"/>
</dbReference>
<dbReference type="SUPFAM" id="SSF52266">
    <property type="entry name" value="SGNH hydrolase"/>
    <property type="match status" value="1"/>
</dbReference>
<organism evidence="2 3">
    <name type="scientific">Clytia hemisphaerica</name>
    <dbReference type="NCBI Taxonomy" id="252671"/>
    <lineage>
        <taxon>Eukaryota</taxon>
        <taxon>Metazoa</taxon>
        <taxon>Cnidaria</taxon>
        <taxon>Hydrozoa</taxon>
        <taxon>Hydroidolina</taxon>
        <taxon>Leptothecata</taxon>
        <taxon>Obeliida</taxon>
        <taxon>Clytiidae</taxon>
        <taxon>Clytia</taxon>
    </lineage>
</organism>
<accession>A0A7M5WWA2</accession>